<feature type="coiled-coil region" evidence="1">
    <location>
        <begin position="972"/>
        <end position="1055"/>
    </location>
</feature>
<dbReference type="KEGG" id="tsph:KIH39_23375"/>
<evidence type="ECO:0000256" key="1">
    <source>
        <dbReference type="SAM" id="Coils"/>
    </source>
</evidence>
<accession>A0A8E6B5P6</accession>
<organism evidence="3 4">
    <name type="scientific">Telmatocola sphagniphila</name>
    <dbReference type="NCBI Taxonomy" id="1123043"/>
    <lineage>
        <taxon>Bacteria</taxon>
        <taxon>Pseudomonadati</taxon>
        <taxon>Planctomycetota</taxon>
        <taxon>Planctomycetia</taxon>
        <taxon>Gemmatales</taxon>
        <taxon>Gemmataceae</taxon>
    </lineage>
</organism>
<dbReference type="RefSeq" id="WP_213495952.1">
    <property type="nucleotide sequence ID" value="NZ_CP074694.1"/>
</dbReference>
<dbReference type="InterPro" id="IPR011935">
    <property type="entry name" value="CHP02231"/>
</dbReference>
<keyword evidence="1" id="KW-0175">Coiled coil</keyword>
<proteinExistence type="predicted"/>
<dbReference type="Proteomes" id="UP000676194">
    <property type="component" value="Chromosome"/>
</dbReference>
<sequence>MLKKTVVTLAITAGAVSTGMYWLGNPSHAEPQKQLASNSEAREPREPRQDDPLKATAKLPITQVVMFNSGVGYFQRSGPVDGDARVELLFPASGINDMIKTLVISDSKGKITPLRYDSQEPIEKTLKSFGIDLSGNPSYGQLINQIRGEKVEVTMGNTGNLPATMQGTIMGMESQMRGEPGKPATEKEFLNLLCSEGLRNIPLADIQRVRFLNPVLESELKRALEVVSIGHDSQKKTVRLGFRGEGKRDVKVSYVAEHPIWKTSYRIRLDKNGKAKMESWATVDNTSDEDWQDVKLVLVSSRPISYQMDMYAPLNIPRPIVEPELFASLRPPTYGGPIASGGNGIFTQPLTNPIYANNSIPLQNGGIGGGINGGFQGPGNPGGQGGQLGFGGGQMGFGTQGGFNLPANKYQNFANNEQAAANGKLSYQEFANRRLQDNNNKAAKPNQAEVQQAAQVGSIISDVDPKLIEAALASSELGNPSRFVVEEKIRLPRQQSAMIPLFDLPLESEQVSIYNPRVQAKHPLNGLRIKNPTKQSLMQGPISIVSDDQYVGESRIQDLQPGEQRFVSYAVDVGVEIKPYDTVSPSPTMTVSVNNNQLSVGYRLRSTRTYAIKNNTPEDRVIIIEQALRTGWQLVDEKSALETTRDLYRFKVPVKSGELVKYEVKEELPRIDPFAITKHTNWNGFATTLGLDVWTTNERDPEEKFSVRVDNPNLIVVTHKDRRKVTYNIVNRSDVERTIDLEHFLPADRQIIGEMKPDPQNKLKFTTKLVLPALKKDVEPKPVTFTVVEENRDTIHEPFSLVGITQRGPVSAVPAPASVEDLPPARFITPLGIEVWHRTEVLPETLVSGKFSKGLFDASIHDRLKHVYTIRNTAAAARTIMVEQIIPAGSSLAGTTQVAGQGGARKEYVVAVDAGKIQVQDSIVETKVKRSWTFEQLLAMPEETLKSYTKSDKLAKNVQEALEKGLGMLTALRTLEASLKEQAAAIKSITEEQKRVTEAFEKLPNSTPLYKRYLEKLEKLETSLEKSQSSVKEMEESQKKQKAEYEAYVKKLTAE</sequence>
<dbReference type="EMBL" id="CP074694">
    <property type="protein sequence ID" value="QVL31749.1"/>
    <property type="molecule type" value="Genomic_DNA"/>
</dbReference>
<evidence type="ECO:0000256" key="2">
    <source>
        <dbReference type="SAM" id="MobiDB-lite"/>
    </source>
</evidence>
<gene>
    <name evidence="3" type="ORF">KIH39_23375</name>
</gene>
<evidence type="ECO:0008006" key="5">
    <source>
        <dbReference type="Google" id="ProtNLM"/>
    </source>
</evidence>
<dbReference type="PANTHER" id="PTHR31005">
    <property type="entry name" value="DUF4139 DOMAIN-CONTAINING PROTEIN"/>
    <property type="match status" value="1"/>
</dbReference>
<reference evidence="3" key="1">
    <citation type="submission" date="2021-05" db="EMBL/GenBank/DDBJ databases">
        <title>Complete genome sequence of the cellulolytic planctomycete Telmatocola sphagniphila SP2T and characterization of the first cellulase from planctomycetes.</title>
        <authorList>
            <person name="Rakitin A.L."/>
            <person name="Beletsky A.V."/>
            <person name="Naumoff D.G."/>
            <person name="Kulichevskaya I.S."/>
            <person name="Mardanov A.V."/>
            <person name="Ravin N.V."/>
            <person name="Dedysh S.N."/>
        </authorList>
    </citation>
    <scope>NUCLEOTIDE SEQUENCE</scope>
    <source>
        <strain evidence="3">SP2T</strain>
    </source>
</reference>
<protein>
    <recommendedName>
        <fullName evidence="5">DUF4139 domain-containing protein</fullName>
    </recommendedName>
</protein>
<dbReference type="PANTHER" id="PTHR31005:SF8">
    <property type="entry name" value="DUF4139 DOMAIN-CONTAINING PROTEIN"/>
    <property type="match status" value="1"/>
</dbReference>
<feature type="compositionally biased region" description="Basic and acidic residues" evidence="2">
    <location>
        <begin position="40"/>
        <end position="53"/>
    </location>
</feature>
<dbReference type="AlphaFoldDB" id="A0A8E6B5P6"/>
<evidence type="ECO:0000313" key="3">
    <source>
        <dbReference type="EMBL" id="QVL31749.1"/>
    </source>
</evidence>
<name>A0A8E6B5P6_9BACT</name>
<feature type="region of interest" description="Disordered" evidence="2">
    <location>
        <begin position="27"/>
        <end position="55"/>
    </location>
</feature>
<keyword evidence="4" id="KW-1185">Reference proteome</keyword>
<evidence type="ECO:0000313" key="4">
    <source>
        <dbReference type="Proteomes" id="UP000676194"/>
    </source>
</evidence>